<evidence type="ECO:0008006" key="3">
    <source>
        <dbReference type="Google" id="ProtNLM"/>
    </source>
</evidence>
<evidence type="ECO:0000313" key="1">
    <source>
        <dbReference type="EMBL" id="PNZ24623.1"/>
    </source>
</evidence>
<organism evidence="1 2">
    <name type="scientific">Staphylococcus rostri</name>
    <dbReference type="NCBI Taxonomy" id="522262"/>
    <lineage>
        <taxon>Bacteria</taxon>
        <taxon>Bacillati</taxon>
        <taxon>Bacillota</taxon>
        <taxon>Bacilli</taxon>
        <taxon>Bacillales</taxon>
        <taxon>Staphylococcaceae</taxon>
        <taxon>Staphylococcus</taxon>
    </lineage>
</organism>
<sequence>MPHYSNVGHTETRHIKVDQTTLHTYQALFDMSLSQEIPLLFFARYWRDFTIFQPFVGAEVMLVDTTLKYVTPLYCDESIKATLTFKSAKQIKNFEQFRFELVLNDSNVIQQTFVRRDS</sequence>
<accession>A0A2K3YGB8</accession>
<dbReference type="AlphaFoldDB" id="A0A2K3YGB8"/>
<evidence type="ECO:0000313" key="2">
    <source>
        <dbReference type="Proteomes" id="UP000242752"/>
    </source>
</evidence>
<dbReference type="OrthoDB" id="2407806at2"/>
<dbReference type="RefSeq" id="WP_103358970.1">
    <property type="nucleotide sequence ID" value="NZ_CP113107.1"/>
</dbReference>
<dbReference type="Proteomes" id="UP000242752">
    <property type="component" value="Unassembled WGS sequence"/>
</dbReference>
<protein>
    <recommendedName>
        <fullName evidence="3">Protein vraC</fullName>
    </recommendedName>
</protein>
<gene>
    <name evidence="1" type="ORF">CD122_10870</name>
</gene>
<proteinExistence type="predicted"/>
<dbReference type="EMBL" id="PPRF01000112">
    <property type="protein sequence ID" value="PNZ24623.1"/>
    <property type="molecule type" value="Genomic_DNA"/>
</dbReference>
<reference evidence="1 2" key="1">
    <citation type="submission" date="2017-08" db="EMBL/GenBank/DDBJ databases">
        <title>Draft genome sequences of 64 type strains of genus Staph aureus.</title>
        <authorList>
            <person name="Cole K."/>
            <person name="Golubchik T."/>
            <person name="Russell J."/>
            <person name="Foster D."/>
            <person name="Llewelyn M."/>
            <person name="Wilson D."/>
            <person name="Crook D."/>
            <person name="Paul J."/>
        </authorList>
    </citation>
    <scope>NUCLEOTIDE SEQUENCE [LARGE SCALE GENOMIC DNA]</scope>
    <source>
        <strain evidence="1 2">DSM 21968</strain>
    </source>
</reference>
<comment type="caution">
    <text evidence="1">The sequence shown here is derived from an EMBL/GenBank/DDBJ whole genome shotgun (WGS) entry which is preliminary data.</text>
</comment>
<name>A0A2K3YGB8_9STAP</name>
<keyword evidence="2" id="KW-1185">Reference proteome</keyword>